<feature type="transmembrane region" description="Helical" evidence="2">
    <location>
        <begin position="194"/>
        <end position="214"/>
    </location>
</feature>
<name>A0AAN9Z7B9_9ORTH</name>
<dbReference type="PANTHER" id="PTHR36692">
    <property type="entry name" value="PROTEIN SNAKESKIN"/>
    <property type="match status" value="1"/>
</dbReference>
<accession>A0AAN9Z7B9</accession>
<keyword evidence="2" id="KW-1133">Transmembrane helix</keyword>
<reference evidence="3 4" key="1">
    <citation type="submission" date="2024-03" db="EMBL/GenBank/DDBJ databases">
        <title>The genome assembly and annotation of the cricket Gryllus longicercus Weissman &amp; Gray.</title>
        <authorList>
            <person name="Szrajer S."/>
            <person name="Gray D."/>
            <person name="Ylla G."/>
        </authorList>
    </citation>
    <scope>NUCLEOTIDE SEQUENCE [LARGE SCALE GENOMIC DNA]</scope>
    <source>
        <strain evidence="3">DAG 2021-001</strain>
        <tissue evidence="3">Whole body minus gut</tissue>
    </source>
</reference>
<sequence length="236" mass="26832">MAACTGSTSDPEDRQTAAEPRTPSWNIKTLTRTFSQDTSTSTATWFSGTGTLLKSKHEEDPPAHYETRFCTLGFALKIVEWTLCILCTGLFFEGSALIYDFKKQLVPYIAYWTYMMITGVIILSYLLGQKMREMLIRIYNIIGALMFFIAAIIIFSITVENWETWNRVDPTTPPPPTTTASPKKKRSSPSRQKLAGMLLTQSILCFINSFVYFFDTAYSLYSSYKTVQLDLQVKFT</sequence>
<dbReference type="InterPro" id="IPR038976">
    <property type="entry name" value="Ssk"/>
</dbReference>
<keyword evidence="2" id="KW-0472">Membrane</keyword>
<feature type="transmembrane region" description="Helical" evidence="2">
    <location>
        <begin position="138"/>
        <end position="159"/>
    </location>
</feature>
<keyword evidence="4" id="KW-1185">Reference proteome</keyword>
<dbReference type="PANTHER" id="PTHR36692:SF2">
    <property type="entry name" value="GEO12064P1"/>
    <property type="match status" value="1"/>
</dbReference>
<feature type="transmembrane region" description="Helical" evidence="2">
    <location>
        <begin position="78"/>
        <end position="99"/>
    </location>
</feature>
<dbReference type="GO" id="GO:0019991">
    <property type="term" value="P:septate junction assembly"/>
    <property type="evidence" value="ECO:0007669"/>
    <property type="project" value="InterPro"/>
</dbReference>
<evidence type="ECO:0000313" key="3">
    <source>
        <dbReference type="EMBL" id="KAK7865482.1"/>
    </source>
</evidence>
<evidence type="ECO:0000256" key="1">
    <source>
        <dbReference type="SAM" id="MobiDB-lite"/>
    </source>
</evidence>
<proteinExistence type="predicted"/>
<dbReference type="GO" id="GO:0005886">
    <property type="term" value="C:plasma membrane"/>
    <property type="evidence" value="ECO:0007669"/>
    <property type="project" value="TreeGrafter"/>
</dbReference>
<dbReference type="EMBL" id="JAZDUA010000176">
    <property type="protein sequence ID" value="KAK7865482.1"/>
    <property type="molecule type" value="Genomic_DNA"/>
</dbReference>
<feature type="region of interest" description="Disordered" evidence="1">
    <location>
        <begin position="1"/>
        <end position="22"/>
    </location>
</feature>
<dbReference type="AlphaFoldDB" id="A0AAN9Z7B9"/>
<keyword evidence="2" id="KW-0812">Transmembrane</keyword>
<feature type="region of interest" description="Disordered" evidence="1">
    <location>
        <begin position="168"/>
        <end position="189"/>
    </location>
</feature>
<comment type="caution">
    <text evidence="3">The sequence shown here is derived from an EMBL/GenBank/DDBJ whole genome shotgun (WGS) entry which is preliminary data.</text>
</comment>
<gene>
    <name evidence="3" type="ORF">R5R35_002353</name>
</gene>
<organism evidence="3 4">
    <name type="scientific">Gryllus longicercus</name>
    <dbReference type="NCBI Taxonomy" id="2509291"/>
    <lineage>
        <taxon>Eukaryota</taxon>
        <taxon>Metazoa</taxon>
        <taxon>Ecdysozoa</taxon>
        <taxon>Arthropoda</taxon>
        <taxon>Hexapoda</taxon>
        <taxon>Insecta</taxon>
        <taxon>Pterygota</taxon>
        <taxon>Neoptera</taxon>
        <taxon>Polyneoptera</taxon>
        <taxon>Orthoptera</taxon>
        <taxon>Ensifera</taxon>
        <taxon>Gryllidea</taxon>
        <taxon>Grylloidea</taxon>
        <taxon>Gryllidae</taxon>
        <taxon>Gryllinae</taxon>
        <taxon>Gryllus</taxon>
    </lineage>
</organism>
<evidence type="ECO:0000256" key="2">
    <source>
        <dbReference type="SAM" id="Phobius"/>
    </source>
</evidence>
<protein>
    <submittedName>
        <fullName evidence="3">Uncharacterized protein</fullName>
    </submittedName>
</protein>
<evidence type="ECO:0000313" key="4">
    <source>
        <dbReference type="Proteomes" id="UP001378592"/>
    </source>
</evidence>
<dbReference type="Proteomes" id="UP001378592">
    <property type="component" value="Unassembled WGS sequence"/>
</dbReference>
<feature type="transmembrane region" description="Helical" evidence="2">
    <location>
        <begin position="105"/>
        <end position="126"/>
    </location>
</feature>